<keyword evidence="1" id="KW-0472">Membrane</keyword>
<evidence type="ECO:0000256" key="1">
    <source>
        <dbReference type="SAM" id="Phobius"/>
    </source>
</evidence>
<feature type="transmembrane region" description="Helical" evidence="1">
    <location>
        <begin position="55"/>
        <end position="75"/>
    </location>
</feature>
<comment type="caution">
    <text evidence="2">The sequence shown here is derived from an EMBL/GenBank/DDBJ whole genome shotgun (WGS) entry which is preliminary data.</text>
</comment>
<organism evidence="2 3">
    <name type="scientific">Ligilactobacillus ruminis</name>
    <dbReference type="NCBI Taxonomy" id="1623"/>
    <lineage>
        <taxon>Bacteria</taxon>
        <taxon>Bacillati</taxon>
        <taxon>Bacillota</taxon>
        <taxon>Bacilli</taxon>
        <taxon>Lactobacillales</taxon>
        <taxon>Lactobacillaceae</taxon>
        <taxon>Ligilactobacillus</taxon>
    </lineage>
</organism>
<evidence type="ECO:0000313" key="2">
    <source>
        <dbReference type="EMBL" id="RGK48193.1"/>
    </source>
</evidence>
<accession>A0A8B2Z6I4</accession>
<gene>
    <name evidence="2" type="ORF">DXD09_00185</name>
</gene>
<name>A0A8B2Z6I4_9LACO</name>
<dbReference type="EMBL" id="QSQR01000001">
    <property type="protein sequence ID" value="RGK48193.1"/>
    <property type="molecule type" value="Genomic_DNA"/>
</dbReference>
<keyword evidence="1" id="KW-0812">Transmembrane</keyword>
<keyword evidence="1" id="KW-1133">Transmembrane helix</keyword>
<evidence type="ECO:0000313" key="3">
    <source>
        <dbReference type="Proteomes" id="UP000260790"/>
    </source>
</evidence>
<sequence>MVKNLRTNHWEMDALSVKCGLLTDKSAKIGSLSVNLCEILADCPKNKKYPTIIRLLCLTIIGHFIMARIFIIIQLRTGSCPLASAPC</sequence>
<protein>
    <submittedName>
        <fullName evidence="2">Uncharacterized protein</fullName>
    </submittedName>
</protein>
<dbReference type="AlphaFoldDB" id="A0A8B2Z6I4"/>
<dbReference type="Proteomes" id="UP000260790">
    <property type="component" value="Unassembled WGS sequence"/>
</dbReference>
<proteinExistence type="predicted"/>
<reference evidence="2 3" key="1">
    <citation type="submission" date="2018-08" db="EMBL/GenBank/DDBJ databases">
        <title>A genome reference for cultivated species of the human gut microbiota.</title>
        <authorList>
            <person name="Zou Y."/>
            <person name="Xue W."/>
            <person name="Luo G."/>
        </authorList>
    </citation>
    <scope>NUCLEOTIDE SEQUENCE [LARGE SCALE GENOMIC DNA]</scope>
    <source>
        <strain evidence="2 3">TF10-9AT</strain>
    </source>
</reference>